<dbReference type="InterPro" id="IPR001810">
    <property type="entry name" value="F-box_dom"/>
</dbReference>
<dbReference type="SUPFAM" id="SSF81383">
    <property type="entry name" value="F-box domain"/>
    <property type="match status" value="1"/>
</dbReference>
<proteinExistence type="predicted"/>
<dbReference type="PANTHER" id="PTHR32133">
    <property type="entry name" value="OS07G0120400 PROTEIN"/>
    <property type="match status" value="1"/>
</dbReference>
<organism evidence="3 4">
    <name type="scientific">Eragrostis curvula</name>
    <name type="common">weeping love grass</name>
    <dbReference type="NCBI Taxonomy" id="38414"/>
    <lineage>
        <taxon>Eukaryota</taxon>
        <taxon>Viridiplantae</taxon>
        <taxon>Streptophyta</taxon>
        <taxon>Embryophyta</taxon>
        <taxon>Tracheophyta</taxon>
        <taxon>Spermatophyta</taxon>
        <taxon>Magnoliopsida</taxon>
        <taxon>Liliopsida</taxon>
        <taxon>Poales</taxon>
        <taxon>Poaceae</taxon>
        <taxon>PACMAD clade</taxon>
        <taxon>Chloridoideae</taxon>
        <taxon>Eragrostideae</taxon>
        <taxon>Eragrostidinae</taxon>
        <taxon>Eragrostis</taxon>
    </lineage>
</organism>
<dbReference type="SMART" id="SM00256">
    <property type="entry name" value="FBOX"/>
    <property type="match status" value="1"/>
</dbReference>
<reference evidence="3 4" key="1">
    <citation type="journal article" date="2019" name="Sci. Rep.">
        <title>A high-quality genome of Eragrostis curvula grass provides insights into Poaceae evolution and supports new strategies to enhance forage quality.</title>
        <authorList>
            <person name="Carballo J."/>
            <person name="Santos B.A.C.M."/>
            <person name="Zappacosta D."/>
            <person name="Garbus I."/>
            <person name="Selva J.P."/>
            <person name="Gallo C.A."/>
            <person name="Diaz A."/>
            <person name="Albertini E."/>
            <person name="Caccamo M."/>
            <person name="Echenique V."/>
        </authorList>
    </citation>
    <scope>NUCLEOTIDE SEQUENCE [LARGE SCALE GENOMIC DNA]</scope>
    <source>
        <strain evidence="4">cv. Victoria</strain>
        <tissue evidence="3">Leaf</tissue>
    </source>
</reference>
<evidence type="ECO:0000256" key="1">
    <source>
        <dbReference type="SAM" id="MobiDB-lite"/>
    </source>
</evidence>
<dbReference type="AlphaFoldDB" id="A0A5J9V7D4"/>
<accession>A0A5J9V7D4</accession>
<dbReference type="Pfam" id="PF00646">
    <property type="entry name" value="F-box"/>
    <property type="match status" value="1"/>
</dbReference>
<gene>
    <name evidence="3" type="ORF">EJB05_23009</name>
</gene>
<keyword evidence="4" id="KW-1185">Reference proteome</keyword>
<comment type="caution">
    <text evidence="3">The sequence shown here is derived from an EMBL/GenBank/DDBJ whole genome shotgun (WGS) entry which is preliminary data.</text>
</comment>
<evidence type="ECO:0000259" key="2">
    <source>
        <dbReference type="PROSITE" id="PS50181"/>
    </source>
</evidence>
<feature type="non-terminal residue" evidence="3">
    <location>
        <position position="1"/>
    </location>
</feature>
<dbReference type="PROSITE" id="PS50181">
    <property type="entry name" value="FBOX"/>
    <property type="match status" value="1"/>
</dbReference>
<protein>
    <recommendedName>
        <fullName evidence="2">F-box domain-containing protein</fullName>
    </recommendedName>
</protein>
<feature type="region of interest" description="Disordered" evidence="1">
    <location>
        <begin position="424"/>
        <end position="454"/>
    </location>
</feature>
<dbReference type="EMBL" id="RWGY01000011">
    <property type="protein sequence ID" value="TVU31327.1"/>
    <property type="molecule type" value="Genomic_DNA"/>
</dbReference>
<evidence type="ECO:0000313" key="3">
    <source>
        <dbReference type="EMBL" id="TVU31327.1"/>
    </source>
</evidence>
<dbReference type="Gene3D" id="1.20.1280.50">
    <property type="match status" value="1"/>
</dbReference>
<sequence>MGGASSTPAPVLPPDDVILEILLRVPPEPVYLLRVSLVCKKWRRFVHDPDFLRRYRARHRHAAPLVGFFYADGSFVPAGEQPDRVAAGHFSQLRGAGSWRILGSRHGRVLLATTNETEFEEDGEEVRIRVSYQKEQAEEMELLVWDPMTGRRIYFPPPRQLMYPTHSFQSYFRSDRPEVEAPCVRASLICDHDGDGGEDCCHSRPFRVAILFPKHGFLFASVYSSQTGEWGALMPADGQWCVRHHWKCNSVLVGNVIYWPEDRSGCMFGYDLNTKDRSDTMFGYDPDTSRIQGVLGDGQIGIAVVKGSRLILFAPKARSKGIPAWSEYRDLDLDGLLAPPMGSFQSPGKKRPVGFDEEGNTIFLETTDGVVALHLESLKVNKVIDAGMLRPYRNVNYNTMIPYMSFFVPGVALFSTKTDTNPHATLDVNDISGQPDYDSARDGGANEGAADQMM</sequence>
<dbReference type="InterPro" id="IPR036047">
    <property type="entry name" value="F-box-like_dom_sf"/>
</dbReference>
<name>A0A5J9V7D4_9POAL</name>
<dbReference type="Gramene" id="TVU31327">
    <property type="protein sequence ID" value="TVU31327"/>
    <property type="gene ID" value="EJB05_23009"/>
</dbReference>
<evidence type="ECO:0000313" key="4">
    <source>
        <dbReference type="Proteomes" id="UP000324897"/>
    </source>
</evidence>
<feature type="domain" description="F-box" evidence="2">
    <location>
        <begin position="14"/>
        <end position="55"/>
    </location>
</feature>
<dbReference type="Proteomes" id="UP000324897">
    <property type="component" value="Chromosome 1"/>
</dbReference>
<dbReference type="OrthoDB" id="1885938at2759"/>